<evidence type="ECO:0008006" key="3">
    <source>
        <dbReference type="Google" id="ProtNLM"/>
    </source>
</evidence>
<dbReference type="Pfam" id="PF10758">
    <property type="entry name" value="DUF2586"/>
    <property type="match status" value="1"/>
</dbReference>
<dbReference type="EMBL" id="VVXK01000009">
    <property type="protein sequence ID" value="KAA2370226.1"/>
    <property type="molecule type" value="Genomic_DNA"/>
</dbReference>
<dbReference type="RefSeq" id="WP_118406707.1">
    <property type="nucleotide sequence ID" value="NZ_DAITRP010000004.1"/>
</dbReference>
<reference evidence="1 2" key="1">
    <citation type="journal article" date="2019" name="Nat. Med.">
        <title>A library of human gut bacterial isolates paired with longitudinal multiomics data enables mechanistic microbiome research.</title>
        <authorList>
            <person name="Poyet M."/>
            <person name="Groussin M."/>
            <person name="Gibbons S.M."/>
            <person name="Avila-Pacheco J."/>
            <person name="Jiang X."/>
            <person name="Kearney S.M."/>
            <person name="Perrotta A.R."/>
            <person name="Berdy B."/>
            <person name="Zhao S."/>
            <person name="Lieberman T.D."/>
            <person name="Swanson P.K."/>
            <person name="Smith M."/>
            <person name="Roesemann S."/>
            <person name="Alexander J.E."/>
            <person name="Rich S.A."/>
            <person name="Livny J."/>
            <person name="Vlamakis H."/>
            <person name="Clish C."/>
            <person name="Bullock K."/>
            <person name="Deik A."/>
            <person name="Scott J."/>
            <person name="Pierce K.A."/>
            <person name="Xavier R.J."/>
            <person name="Alm E.J."/>
        </authorList>
    </citation>
    <scope>NUCLEOTIDE SEQUENCE [LARGE SCALE GENOMIC DNA]</scope>
    <source>
        <strain evidence="1 2">BIOML-A2</strain>
    </source>
</reference>
<sequence>MALPNVTINLENGNLGRIAQSDDGVAGLILTGAAVSDKLALNEVYLINSSRDIARLGITAENNPLAHKELTAFYTETGDGAELYLLVVSEATLLSQMCSIEEGSPLKKLITYAKGRIRLVGINRLPPDEYSADTTDTGIDKDAVTAATAAQSVGESFARKVMPFRCLIPAAGWDGKTDKLYKPREGSTNRVGFVMACDDRTNKTAAIGQMLGRAARISVNQSLARVKSGAITAEGWLTNGRTPEECDAMLDLLDEAGYIIYRSFSKKNGYYPNDDHMGAPLSDDYSNLNYGRVADKATIYAYTAYIEEIQDDIETDDEGNIPQEMCSYYERLIDNAVAVAMQGEISDFKSYVDPAQNVLSTRRMAVSCRIRPRGTLRYIIVNLGFENPAIKQ</sequence>
<dbReference type="Proteomes" id="UP000323567">
    <property type="component" value="Unassembled WGS sequence"/>
</dbReference>
<evidence type="ECO:0000313" key="1">
    <source>
        <dbReference type="EMBL" id="KAA2370226.1"/>
    </source>
</evidence>
<evidence type="ECO:0000313" key="2">
    <source>
        <dbReference type="Proteomes" id="UP000323567"/>
    </source>
</evidence>
<dbReference type="InterPro" id="IPR019694">
    <property type="entry name" value="Phage_HP1_Orf23"/>
</dbReference>
<protein>
    <recommendedName>
        <fullName evidence="3">DUF2586 family protein</fullName>
    </recommendedName>
</protein>
<gene>
    <name evidence="1" type="ORF">F2Y13_07810</name>
</gene>
<organism evidence="1 2">
    <name type="scientific">Alistipes shahii</name>
    <dbReference type="NCBI Taxonomy" id="328814"/>
    <lineage>
        <taxon>Bacteria</taxon>
        <taxon>Pseudomonadati</taxon>
        <taxon>Bacteroidota</taxon>
        <taxon>Bacteroidia</taxon>
        <taxon>Bacteroidales</taxon>
        <taxon>Rikenellaceae</taxon>
        <taxon>Alistipes</taxon>
    </lineage>
</organism>
<proteinExistence type="predicted"/>
<name>A0A5B3GA64_9BACT</name>
<comment type="caution">
    <text evidence="1">The sequence shown here is derived from an EMBL/GenBank/DDBJ whole genome shotgun (WGS) entry which is preliminary data.</text>
</comment>
<accession>A0A5B3GA64</accession>
<dbReference type="AlphaFoldDB" id="A0A5B3GA64"/>